<sequence length="65" mass="7217">MQSAERRPQTADRRPQTADRRPQTADPNVKNRMSANTGFAVFDIAGPSANIADWMFSNVKPNSEP</sequence>
<gene>
    <name evidence="2" type="ORF">GQF01_15655</name>
</gene>
<feature type="compositionally biased region" description="Basic and acidic residues" evidence="1">
    <location>
        <begin position="1"/>
        <end position="23"/>
    </location>
</feature>
<dbReference type="EMBL" id="WTUZ01000020">
    <property type="protein sequence ID" value="MZQ83548.1"/>
    <property type="molecule type" value="Genomic_DNA"/>
</dbReference>
<protein>
    <submittedName>
        <fullName evidence="2">Uncharacterized protein</fullName>
    </submittedName>
</protein>
<proteinExistence type="predicted"/>
<dbReference type="Proteomes" id="UP000481087">
    <property type="component" value="Unassembled WGS sequence"/>
</dbReference>
<reference evidence="2 3" key="1">
    <citation type="submission" date="2019-12" db="EMBL/GenBank/DDBJ databases">
        <title>Paenibacillus sp. nov. sp. isolated from soil.</title>
        <authorList>
            <person name="Kim J."/>
            <person name="Jeong S.E."/>
            <person name="Jung H.S."/>
            <person name="Jeon C.O."/>
        </authorList>
    </citation>
    <scope>NUCLEOTIDE SEQUENCE [LARGE SCALE GENOMIC DNA]</scope>
    <source>
        <strain evidence="2 3">5J-6</strain>
    </source>
</reference>
<evidence type="ECO:0000313" key="3">
    <source>
        <dbReference type="Proteomes" id="UP000481087"/>
    </source>
</evidence>
<dbReference type="RefSeq" id="WP_161407706.1">
    <property type="nucleotide sequence ID" value="NZ_WTUZ01000020.1"/>
</dbReference>
<feature type="region of interest" description="Disordered" evidence="1">
    <location>
        <begin position="1"/>
        <end position="33"/>
    </location>
</feature>
<organism evidence="2 3">
    <name type="scientific">Paenibacillus silvestris</name>
    <dbReference type="NCBI Taxonomy" id="2606219"/>
    <lineage>
        <taxon>Bacteria</taxon>
        <taxon>Bacillati</taxon>
        <taxon>Bacillota</taxon>
        <taxon>Bacilli</taxon>
        <taxon>Bacillales</taxon>
        <taxon>Paenibacillaceae</taxon>
        <taxon>Paenibacillus</taxon>
    </lineage>
</organism>
<evidence type="ECO:0000256" key="1">
    <source>
        <dbReference type="SAM" id="MobiDB-lite"/>
    </source>
</evidence>
<keyword evidence="3" id="KW-1185">Reference proteome</keyword>
<comment type="caution">
    <text evidence="2">The sequence shown here is derived from an EMBL/GenBank/DDBJ whole genome shotgun (WGS) entry which is preliminary data.</text>
</comment>
<accession>A0A6L8UZ95</accession>
<name>A0A6L8UZ95_9BACL</name>
<evidence type="ECO:0000313" key="2">
    <source>
        <dbReference type="EMBL" id="MZQ83548.1"/>
    </source>
</evidence>
<dbReference type="AlphaFoldDB" id="A0A6L8UZ95"/>